<dbReference type="CDD" id="cd00144">
    <property type="entry name" value="MPP_PPP_family"/>
    <property type="match status" value="1"/>
</dbReference>
<gene>
    <name evidence="3" type="ORF">Z519_06661</name>
</gene>
<keyword evidence="1" id="KW-1133">Transmembrane helix</keyword>
<feature type="domain" description="Calcineurin-like phosphoesterase" evidence="2">
    <location>
        <begin position="139"/>
        <end position="326"/>
    </location>
</feature>
<dbReference type="Gene3D" id="3.60.21.10">
    <property type="match status" value="1"/>
</dbReference>
<dbReference type="Pfam" id="PF00149">
    <property type="entry name" value="Metallophos"/>
    <property type="match status" value="1"/>
</dbReference>
<name>A0A0D2G258_CLAB1</name>
<dbReference type="PANTHER" id="PTHR42850:SF4">
    <property type="entry name" value="ZINC-DEPENDENT ENDOPOLYPHOSPHATASE"/>
    <property type="match status" value="1"/>
</dbReference>
<dbReference type="GO" id="GO:0005737">
    <property type="term" value="C:cytoplasm"/>
    <property type="evidence" value="ECO:0007669"/>
    <property type="project" value="TreeGrafter"/>
</dbReference>
<dbReference type="InterPro" id="IPR050126">
    <property type="entry name" value="Ap4A_hydrolase"/>
</dbReference>
<feature type="transmembrane region" description="Helical" evidence="1">
    <location>
        <begin position="58"/>
        <end position="81"/>
    </location>
</feature>
<dbReference type="InterPro" id="IPR004843">
    <property type="entry name" value="Calcineurin-like_PHP"/>
</dbReference>
<evidence type="ECO:0000313" key="4">
    <source>
        <dbReference type="Proteomes" id="UP000053789"/>
    </source>
</evidence>
<dbReference type="PANTHER" id="PTHR42850">
    <property type="entry name" value="METALLOPHOSPHOESTERASE"/>
    <property type="match status" value="1"/>
</dbReference>
<organism evidence="3 4">
    <name type="scientific">Cladophialophora bantiana (strain ATCC 10958 / CBS 173.52 / CDC B-1940 / NIH 8579)</name>
    <name type="common">Xylohypha bantiana</name>
    <dbReference type="NCBI Taxonomy" id="1442370"/>
    <lineage>
        <taxon>Eukaryota</taxon>
        <taxon>Fungi</taxon>
        <taxon>Dikarya</taxon>
        <taxon>Ascomycota</taxon>
        <taxon>Pezizomycotina</taxon>
        <taxon>Eurotiomycetes</taxon>
        <taxon>Chaetothyriomycetidae</taxon>
        <taxon>Chaetothyriales</taxon>
        <taxon>Herpotrichiellaceae</taxon>
        <taxon>Cladophialophora</taxon>
    </lineage>
</organism>
<dbReference type="InterPro" id="IPR029052">
    <property type="entry name" value="Metallo-depent_PP-like"/>
</dbReference>
<keyword evidence="4" id="KW-1185">Reference proteome</keyword>
<dbReference type="RefSeq" id="XP_016619481.1">
    <property type="nucleotide sequence ID" value="XM_016764399.1"/>
</dbReference>
<dbReference type="GeneID" id="27699589"/>
<keyword evidence="1" id="KW-0812">Transmembrane</keyword>
<dbReference type="OrthoDB" id="10267127at2759"/>
<dbReference type="Proteomes" id="UP000053789">
    <property type="component" value="Unassembled WGS sequence"/>
</dbReference>
<dbReference type="SUPFAM" id="SSF56300">
    <property type="entry name" value="Metallo-dependent phosphatases"/>
    <property type="match status" value="1"/>
</dbReference>
<dbReference type="GO" id="GO:0000298">
    <property type="term" value="F:endopolyphosphatase activity"/>
    <property type="evidence" value="ECO:0007669"/>
    <property type="project" value="TreeGrafter"/>
</dbReference>
<dbReference type="GO" id="GO:0006798">
    <property type="term" value="P:polyphosphate catabolic process"/>
    <property type="evidence" value="ECO:0007669"/>
    <property type="project" value="TreeGrafter"/>
</dbReference>
<accession>A0A0D2G258</accession>
<keyword evidence="1" id="KW-0472">Membrane</keyword>
<evidence type="ECO:0000313" key="3">
    <source>
        <dbReference type="EMBL" id="KIW92812.1"/>
    </source>
</evidence>
<dbReference type="VEuPathDB" id="FungiDB:Z519_06661"/>
<evidence type="ECO:0000256" key="1">
    <source>
        <dbReference type="SAM" id="Phobius"/>
    </source>
</evidence>
<protein>
    <recommendedName>
        <fullName evidence="2">Calcineurin-like phosphoesterase domain-containing protein</fullName>
    </recommendedName>
</protein>
<dbReference type="GO" id="GO:0016791">
    <property type="term" value="F:phosphatase activity"/>
    <property type="evidence" value="ECO:0007669"/>
    <property type="project" value="TreeGrafter"/>
</dbReference>
<dbReference type="HOGENOM" id="CLU_023125_0_0_1"/>
<evidence type="ECO:0000259" key="2">
    <source>
        <dbReference type="Pfam" id="PF00149"/>
    </source>
</evidence>
<reference evidence="3" key="1">
    <citation type="submission" date="2015-01" db="EMBL/GenBank/DDBJ databases">
        <title>The Genome Sequence of Cladophialophora bantiana CBS 173.52.</title>
        <authorList>
            <consortium name="The Broad Institute Genomics Platform"/>
            <person name="Cuomo C."/>
            <person name="de Hoog S."/>
            <person name="Gorbushina A."/>
            <person name="Stielow B."/>
            <person name="Teixiera M."/>
            <person name="Abouelleil A."/>
            <person name="Chapman S.B."/>
            <person name="Priest M."/>
            <person name="Young S.K."/>
            <person name="Wortman J."/>
            <person name="Nusbaum C."/>
            <person name="Birren B."/>
        </authorList>
    </citation>
    <scope>NUCLEOTIDE SEQUENCE [LARGE SCALE GENOMIC DNA]</scope>
    <source>
        <strain evidence="3">CBS 173.52</strain>
    </source>
</reference>
<dbReference type="EMBL" id="KN846988">
    <property type="protein sequence ID" value="KIW92812.1"/>
    <property type="molecule type" value="Genomic_DNA"/>
</dbReference>
<sequence length="429" mass="46769">MANAKLPISRSRSILGSQNIGSDSSRPSSLIDNGFLRGLEAFASKSDTLFRAPKFRRLVIVVAFLTTCSIILWIKVIVPIIEEGRSAWSALKSSSAAAGVNGGDSHPKFPGIVFMKTLDPTLIPQPVTNHVGPLSSKKRLVFVGDIHGCRKELEALLKKVHFHPSTDHLISVGDIVSKGPDSLGVIDLLRRYNASCVRGNHDDRLLLVAQQLRPRAFETSMDHKVGLDPTDEFAKARDPVQKLAMSLNAEQLEYLQSCPVILRLGAVKAFNGDAVVVHGGLVPGLALESQDPSSAMNMRIIDLATHTPSKKHKQKGSVAWYRLWNKYQQLLPVRQRFGGSKGTRGREHETHMTVIYGHDAKAGLQIHKYTKGLDSGCVNGGRLTALVVDGNGKQEIIQVDSKNYREGASLPVDVLRDGITQHPTAEKAA</sequence>
<proteinExistence type="predicted"/>
<dbReference type="AlphaFoldDB" id="A0A0D2G258"/>